<accession>A0A3A6PY96</accession>
<dbReference type="OrthoDB" id="350696at2157"/>
<proteinExistence type="predicted"/>
<feature type="region of interest" description="Disordered" evidence="1">
    <location>
        <begin position="36"/>
        <end position="59"/>
    </location>
</feature>
<evidence type="ECO:0000313" key="3">
    <source>
        <dbReference type="Proteomes" id="UP000276588"/>
    </source>
</evidence>
<dbReference type="AlphaFoldDB" id="A0A3A6PY96"/>
<reference evidence="2 3" key="1">
    <citation type="submission" date="2018-06" db="EMBL/GenBank/DDBJ databases">
        <title>Halonotius sp. F13-13 a new haloarchaeeon isolated from a solar saltern from Isla Cristina, Huelva, Spain.</title>
        <authorList>
            <person name="Duran-Viseras A."/>
            <person name="Sanchez-Porro C."/>
            <person name="Ventosa A."/>
        </authorList>
    </citation>
    <scope>NUCLEOTIDE SEQUENCE [LARGE SCALE GENOMIC DNA]</scope>
    <source>
        <strain evidence="2 3">F13-13</strain>
    </source>
</reference>
<protein>
    <submittedName>
        <fullName evidence="2">Uncharacterized protein</fullName>
    </submittedName>
</protein>
<name>A0A3A6PY96_9EURY</name>
<comment type="caution">
    <text evidence="2">The sequence shown here is derived from an EMBL/GenBank/DDBJ whole genome shotgun (WGS) entry which is preliminary data.</text>
</comment>
<organism evidence="2 3">
    <name type="scientific">Halonotius aquaticus</name>
    <dbReference type="NCBI Taxonomy" id="2216978"/>
    <lineage>
        <taxon>Archaea</taxon>
        <taxon>Methanobacteriati</taxon>
        <taxon>Methanobacteriota</taxon>
        <taxon>Stenosarchaea group</taxon>
        <taxon>Halobacteria</taxon>
        <taxon>Halobacteriales</taxon>
        <taxon>Haloferacaceae</taxon>
        <taxon>Halonotius</taxon>
    </lineage>
</organism>
<dbReference type="RefSeq" id="WP_120102552.1">
    <property type="nucleotide sequence ID" value="NZ_QKNY01000009.1"/>
</dbReference>
<dbReference type="Proteomes" id="UP000276588">
    <property type="component" value="Unassembled WGS sequence"/>
</dbReference>
<evidence type="ECO:0000256" key="1">
    <source>
        <dbReference type="SAM" id="MobiDB-lite"/>
    </source>
</evidence>
<keyword evidence="3" id="KW-1185">Reference proteome</keyword>
<dbReference type="EMBL" id="QKNY01000009">
    <property type="protein sequence ID" value="RJX43213.1"/>
    <property type="molecule type" value="Genomic_DNA"/>
</dbReference>
<gene>
    <name evidence="2" type="ORF">DM826_06265</name>
</gene>
<sequence>MNGTWYCTDCEEEIEKGAIDAHEADDHHVKGFFRPDRLLPGDPELIGAQAGSEGPGGER</sequence>
<evidence type="ECO:0000313" key="2">
    <source>
        <dbReference type="EMBL" id="RJX43213.1"/>
    </source>
</evidence>